<accession>A0A918LCR5</accession>
<feature type="compositionally biased region" description="Low complexity" evidence="3">
    <location>
        <begin position="159"/>
        <end position="179"/>
    </location>
</feature>
<evidence type="ECO:0000256" key="2">
    <source>
        <dbReference type="ARBA" id="ARBA00022801"/>
    </source>
</evidence>
<comment type="similarity">
    <text evidence="1">Belongs to the transglycosylase family. Rpf subfamily.</text>
</comment>
<feature type="compositionally biased region" description="Low complexity" evidence="3">
    <location>
        <begin position="124"/>
        <end position="149"/>
    </location>
</feature>
<dbReference type="Proteomes" id="UP000653493">
    <property type="component" value="Unassembled WGS sequence"/>
</dbReference>
<comment type="caution">
    <text evidence="6">The sequence shown here is derived from an EMBL/GenBank/DDBJ whole genome shotgun (WGS) entry which is preliminary data.</text>
</comment>
<keyword evidence="4" id="KW-0732">Signal</keyword>
<dbReference type="InterPro" id="IPR023346">
    <property type="entry name" value="Lysozyme-like_dom_sf"/>
</dbReference>
<dbReference type="CDD" id="cd13925">
    <property type="entry name" value="RPF"/>
    <property type="match status" value="1"/>
</dbReference>
<evidence type="ECO:0000313" key="7">
    <source>
        <dbReference type="Proteomes" id="UP000653493"/>
    </source>
</evidence>
<dbReference type="Pfam" id="PF06737">
    <property type="entry name" value="Transglycosylas"/>
    <property type="match status" value="1"/>
</dbReference>
<sequence length="355" mass="35132">MLSGNGRHRRPRQAPALVVAAGVTGSAIAIPLLGATGAHAADGTTWDRVAECETGGAWSQNSGNGYYGGLQLTQDDWEAYGGLAYASSADQASRAQQIRVAEKVLAAKGVSTWPTCGLLSGLDGGSSDAGASDDASGATAESGAGSTAKPDSESKPDDSSASSGSSDSSAPSEESAGAKASKDSPSPTPSGGATDDTSSDDSDETPKSDTSSDSPSSPASGAASGDPGDAATTERDGSGNLEPRPATSHLTETVGPDASGAGRHRRTAADGEAADGRSAASSGRHASRGEGDTRDAADGTYTVRTGDSLWAIADSLELDGGWHSLYAGNKATVGADPDHILPGQKLAVAVEPVEK</sequence>
<feature type="signal peptide" evidence="4">
    <location>
        <begin position="1"/>
        <end position="40"/>
    </location>
</feature>
<dbReference type="SUPFAM" id="SSF54106">
    <property type="entry name" value="LysM domain"/>
    <property type="match status" value="1"/>
</dbReference>
<evidence type="ECO:0000256" key="3">
    <source>
        <dbReference type="SAM" id="MobiDB-lite"/>
    </source>
</evidence>
<name>A0A918LCR5_STRGD</name>
<protein>
    <submittedName>
        <fullName evidence="6">Peptidoglycan-binding protein LysM</fullName>
    </submittedName>
</protein>
<evidence type="ECO:0000256" key="4">
    <source>
        <dbReference type="SAM" id="SignalP"/>
    </source>
</evidence>
<evidence type="ECO:0000259" key="5">
    <source>
        <dbReference type="PROSITE" id="PS51782"/>
    </source>
</evidence>
<dbReference type="Pfam" id="PF01476">
    <property type="entry name" value="LysM"/>
    <property type="match status" value="1"/>
</dbReference>
<feature type="compositionally biased region" description="Basic and acidic residues" evidence="3">
    <location>
        <begin position="287"/>
        <end position="297"/>
    </location>
</feature>
<feature type="compositionally biased region" description="Low complexity" evidence="3">
    <location>
        <begin position="208"/>
        <end position="231"/>
    </location>
</feature>
<gene>
    <name evidence="6" type="ORF">GCM10010238_19470</name>
</gene>
<keyword evidence="2" id="KW-0378">Hydrolase</keyword>
<reference evidence="6" key="2">
    <citation type="submission" date="2020-09" db="EMBL/GenBank/DDBJ databases">
        <authorList>
            <person name="Sun Q."/>
            <person name="Ohkuma M."/>
        </authorList>
    </citation>
    <scope>NUCLEOTIDE SEQUENCE</scope>
    <source>
        <strain evidence="6">JCM 4234</strain>
    </source>
</reference>
<proteinExistence type="inferred from homology"/>
<dbReference type="InterPro" id="IPR010618">
    <property type="entry name" value="RPF"/>
</dbReference>
<evidence type="ECO:0000256" key="1">
    <source>
        <dbReference type="ARBA" id="ARBA00010830"/>
    </source>
</evidence>
<dbReference type="GO" id="GO:0016787">
    <property type="term" value="F:hydrolase activity"/>
    <property type="evidence" value="ECO:0007669"/>
    <property type="project" value="UniProtKB-KW"/>
</dbReference>
<evidence type="ECO:0000313" key="6">
    <source>
        <dbReference type="EMBL" id="GGS30461.1"/>
    </source>
</evidence>
<dbReference type="AlphaFoldDB" id="A0A918LCR5"/>
<dbReference type="EMBL" id="BMSL01000003">
    <property type="protein sequence ID" value="GGS30461.1"/>
    <property type="molecule type" value="Genomic_DNA"/>
</dbReference>
<feature type="domain" description="LysM" evidence="5">
    <location>
        <begin position="299"/>
        <end position="348"/>
    </location>
</feature>
<organism evidence="6 7">
    <name type="scientific">Streptomyces griseoviridis</name>
    <dbReference type="NCBI Taxonomy" id="45398"/>
    <lineage>
        <taxon>Bacteria</taxon>
        <taxon>Bacillati</taxon>
        <taxon>Actinomycetota</taxon>
        <taxon>Actinomycetes</taxon>
        <taxon>Kitasatosporales</taxon>
        <taxon>Streptomycetaceae</taxon>
        <taxon>Streptomyces</taxon>
    </lineage>
</organism>
<dbReference type="Gene3D" id="3.10.350.10">
    <property type="entry name" value="LysM domain"/>
    <property type="match status" value="1"/>
</dbReference>
<dbReference type="SMART" id="SM00257">
    <property type="entry name" value="LysM"/>
    <property type="match status" value="1"/>
</dbReference>
<dbReference type="InterPro" id="IPR036779">
    <property type="entry name" value="LysM_dom_sf"/>
</dbReference>
<dbReference type="InterPro" id="IPR018392">
    <property type="entry name" value="LysM"/>
</dbReference>
<dbReference type="SUPFAM" id="SSF53955">
    <property type="entry name" value="Lysozyme-like"/>
    <property type="match status" value="1"/>
</dbReference>
<dbReference type="InterPro" id="IPR052196">
    <property type="entry name" value="Bact_Kbp"/>
</dbReference>
<dbReference type="CDD" id="cd00118">
    <property type="entry name" value="LysM"/>
    <property type="match status" value="1"/>
</dbReference>
<dbReference type="PANTHER" id="PTHR34700:SF4">
    <property type="entry name" value="PHAGE-LIKE ELEMENT PBSX PROTEIN XKDP"/>
    <property type="match status" value="1"/>
</dbReference>
<feature type="chain" id="PRO_5037714089" evidence="4">
    <location>
        <begin position="41"/>
        <end position="355"/>
    </location>
</feature>
<dbReference type="PROSITE" id="PS51782">
    <property type="entry name" value="LYSM"/>
    <property type="match status" value="1"/>
</dbReference>
<feature type="region of interest" description="Disordered" evidence="3">
    <location>
        <begin position="124"/>
        <end position="301"/>
    </location>
</feature>
<reference evidence="6" key="1">
    <citation type="journal article" date="2014" name="Int. J. Syst. Evol. Microbiol.">
        <title>Complete genome sequence of Corynebacterium casei LMG S-19264T (=DSM 44701T), isolated from a smear-ripened cheese.</title>
        <authorList>
            <consortium name="US DOE Joint Genome Institute (JGI-PGF)"/>
            <person name="Walter F."/>
            <person name="Albersmeier A."/>
            <person name="Kalinowski J."/>
            <person name="Ruckert C."/>
        </authorList>
    </citation>
    <scope>NUCLEOTIDE SEQUENCE</scope>
    <source>
        <strain evidence="6">JCM 4234</strain>
    </source>
</reference>
<dbReference type="PANTHER" id="PTHR34700">
    <property type="entry name" value="POTASSIUM BINDING PROTEIN KBP"/>
    <property type="match status" value="1"/>
</dbReference>
<dbReference type="Gene3D" id="1.10.530.10">
    <property type="match status" value="1"/>
</dbReference>
<keyword evidence="7" id="KW-1185">Reference proteome</keyword>